<dbReference type="PIRSF" id="PIRSF038925">
    <property type="entry name" value="AMP-prot_trans"/>
    <property type="match status" value="1"/>
</dbReference>
<feature type="active site" evidence="2">
    <location>
        <position position="209"/>
    </location>
</feature>
<evidence type="ECO:0000313" key="5">
    <source>
        <dbReference type="EMBL" id="TWO32948.1"/>
    </source>
</evidence>
<dbReference type="Gene3D" id="1.10.3290.10">
    <property type="entry name" value="Fido-like domain"/>
    <property type="match status" value="1"/>
</dbReference>
<dbReference type="OrthoDB" id="9814400at2"/>
<dbReference type="SUPFAM" id="SSF46785">
    <property type="entry name" value="Winged helix' DNA-binding domain"/>
    <property type="match status" value="1"/>
</dbReference>
<evidence type="ECO:0000256" key="2">
    <source>
        <dbReference type="PIRSR" id="PIRSR640198-1"/>
    </source>
</evidence>
<dbReference type="InterPro" id="IPR025758">
    <property type="entry name" value="Fic/DOC_N"/>
</dbReference>
<dbReference type="InterPro" id="IPR036390">
    <property type="entry name" value="WH_DNA-bd_sf"/>
</dbReference>
<evidence type="ECO:0000313" key="6">
    <source>
        <dbReference type="Proteomes" id="UP000295814"/>
    </source>
</evidence>
<feature type="binding site" evidence="1">
    <location>
        <begin position="214"/>
        <end position="220"/>
    </location>
    <ligand>
        <name>ATP</name>
        <dbReference type="ChEBI" id="CHEBI:30616"/>
    </ligand>
</feature>
<dbReference type="Proteomes" id="UP000295814">
    <property type="component" value="Unassembled WGS sequence"/>
</dbReference>
<gene>
    <name evidence="5" type="ORF">E1J38_008790</name>
</gene>
<name>A0A562YE96_9FLAO</name>
<dbReference type="SUPFAM" id="SSF140931">
    <property type="entry name" value="Fic-like"/>
    <property type="match status" value="1"/>
</dbReference>
<keyword evidence="6" id="KW-1185">Reference proteome</keyword>
<dbReference type="EMBL" id="SMZJ02000004">
    <property type="protein sequence ID" value="TWO32948.1"/>
    <property type="molecule type" value="Genomic_DNA"/>
</dbReference>
<feature type="binding site" evidence="3">
    <location>
        <begin position="213"/>
        <end position="220"/>
    </location>
    <ligand>
        <name>ATP</name>
        <dbReference type="ChEBI" id="CHEBI:30616"/>
    </ligand>
</feature>
<feature type="binding site" evidence="1">
    <location>
        <position position="77"/>
    </location>
    <ligand>
        <name>ATP</name>
        <dbReference type="ChEBI" id="CHEBI:30616"/>
    </ligand>
</feature>
<accession>A0A562YE96</accession>
<dbReference type="GO" id="GO:0005524">
    <property type="term" value="F:ATP binding"/>
    <property type="evidence" value="ECO:0007669"/>
    <property type="project" value="UniProtKB-KW"/>
</dbReference>
<keyword evidence="1" id="KW-0067">ATP-binding</keyword>
<dbReference type="PROSITE" id="PS51459">
    <property type="entry name" value="FIDO"/>
    <property type="match status" value="1"/>
</dbReference>
<evidence type="ECO:0000256" key="3">
    <source>
        <dbReference type="PIRSR" id="PIRSR640198-2"/>
    </source>
</evidence>
<dbReference type="AlphaFoldDB" id="A0A562YE96"/>
<feature type="binding site" evidence="1">
    <location>
        <position position="251"/>
    </location>
    <ligand>
        <name>ATP</name>
        <dbReference type="ChEBI" id="CHEBI:30616"/>
    </ligand>
</feature>
<dbReference type="PANTHER" id="PTHR13504:SF38">
    <property type="entry name" value="FIDO DOMAIN-CONTAINING PROTEIN"/>
    <property type="match status" value="1"/>
</dbReference>
<dbReference type="InterPro" id="IPR026287">
    <property type="entry name" value="SoFic-like"/>
</dbReference>
<feature type="binding site" evidence="1">
    <location>
        <position position="209"/>
    </location>
    <ligand>
        <name>ATP</name>
        <dbReference type="ChEBI" id="CHEBI:30616"/>
    </ligand>
</feature>
<dbReference type="InterPro" id="IPR036597">
    <property type="entry name" value="Fido-like_dom_sf"/>
</dbReference>
<evidence type="ECO:0000256" key="1">
    <source>
        <dbReference type="PIRSR" id="PIRSR038925-1"/>
    </source>
</evidence>
<dbReference type="Gene3D" id="1.10.10.10">
    <property type="entry name" value="Winged helix-like DNA-binding domain superfamily/Winged helix DNA-binding domain"/>
    <property type="match status" value="1"/>
</dbReference>
<evidence type="ECO:0000259" key="4">
    <source>
        <dbReference type="PROSITE" id="PS51459"/>
    </source>
</evidence>
<sequence>MKTFKSGNYINQGTHKSFQPTKINQQWTIEDMEVLTLLSQADRQLGRLDMYSEYIPNIDLFISMHVLKEATQSSKIEGTKTNIEDALLDKKDVNDEKRDDWEEVQNYIEALNSAIKSLEKLPFSSRLIRETHKILLQGVRGKYKLPGEFRSSQNWIGGASINDATFIPPIHTTVNEYMGDLENFAHNSESFFPDLLKIALIHYQFETIHPFLDGNGRVGRLMITLYLIEKGILKKPILYLSDFFERNRMLYYDNLTRVREKNDLSQWFKFFLVGIIETAKNGINTFDSILKLQKEVEIKLQTLGSRSHNAQLILNHLYQRPIIDAQKIKELTGLSSPSVYKLIEELEKLEIVNEITGGKRGKIYLFREYTKLFK</sequence>
<comment type="caution">
    <text evidence="5">The sequence shown here is derived from an EMBL/GenBank/DDBJ whole genome shotgun (WGS) entry which is preliminary data.</text>
</comment>
<organism evidence="5 6">
    <name type="scientific">Seonamhaeicola sediminis</name>
    <dbReference type="NCBI Taxonomy" id="2528206"/>
    <lineage>
        <taxon>Bacteria</taxon>
        <taxon>Pseudomonadati</taxon>
        <taxon>Bacteroidota</taxon>
        <taxon>Flavobacteriia</taxon>
        <taxon>Flavobacteriales</taxon>
        <taxon>Flavobacteriaceae</taxon>
    </lineage>
</organism>
<protein>
    <submittedName>
        <fullName evidence="5">Fic family protein</fullName>
    </submittedName>
</protein>
<dbReference type="InterPro" id="IPR003812">
    <property type="entry name" value="Fido"/>
</dbReference>
<dbReference type="RefSeq" id="WP_133356707.1">
    <property type="nucleotide sequence ID" value="NZ_SMZJ02000004.1"/>
</dbReference>
<feature type="binding site" evidence="3">
    <location>
        <begin position="251"/>
        <end position="252"/>
    </location>
    <ligand>
        <name>ATP</name>
        <dbReference type="ChEBI" id="CHEBI:30616"/>
    </ligand>
</feature>
<reference evidence="5 6" key="1">
    <citation type="submission" date="2019-07" db="EMBL/GenBank/DDBJ databases">
        <title>Seonamhaeicola sp. W255 draft genome.</title>
        <authorList>
            <person name="Zhang X.-Y."/>
            <person name="Zhang R."/>
            <person name="Zhong Y.-L."/>
            <person name="Du Z.-J."/>
        </authorList>
    </citation>
    <scope>NUCLEOTIDE SEQUENCE [LARGE SCALE GENOMIC DNA]</scope>
    <source>
        <strain evidence="5 6">W255</strain>
    </source>
</reference>
<keyword evidence="1" id="KW-0547">Nucleotide-binding</keyword>
<dbReference type="PANTHER" id="PTHR13504">
    <property type="entry name" value="FIDO DOMAIN-CONTAINING PROTEIN DDB_G0283145"/>
    <property type="match status" value="1"/>
</dbReference>
<dbReference type="InterPro" id="IPR040198">
    <property type="entry name" value="Fido_containing"/>
</dbReference>
<dbReference type="Pfam" id="PF13784">
    <property type="entry name" value="Fic_N"/>
    <property type="match status" value="1"/>
</dbReference>
<dbReference type="Pfam" id="PF02661">
    <property type="entry name" value="Fic"/>
    <property type="match status" value="1"/>
</dbReference>
<proteinExistence type="predicted"/>
<dbReference type="InterPro" id="IPR036388">
    <property type="entry name" value="WH-like_DNA-bd_sf"/>
</dbReference>
<feature type="domain" description="Fido" evidence="4">
    <location>
        <begin position="123"/>
        <end position="273"/>
    </location>
</feature>